<accession>A0A7C8TYJ3</accession>
<reference evidence="1 2" key="1">
    <citation type="submission" date="2019-06" db="EMBL/GenBank/DDBJ databases">
        <authorList>
            <person name="Palmer J.M."/>
        </authorList>
    </citation>
    <scope>NUCLEOTIDE SEQUENCE [LARGE SCALE GENOMIC DNA]</scope>
    <source>
        <strain evidence="1 2">TWF788</strain>
    </source>
</reference>
<comment type="caution">
    <text evidence="1">The sequence shown here is derived from an EMBL/GenBank/DDBJ whole genome shotgun (WGS) entry which is preliminary data.</text>
</comment>
<gene>
    <name evidence="1" type="ORF">TWF788_003237</name>
</gene>
<proteinExistence type="predicted"/>
<protein>
    <submittedName>
        <fullName evidence="1">Uncharacterized protein</fullName>
    </submittedName>
</protein>
<dbReference type="EMBL" id="JAABOE010000017">
    <property type="protein sequence ID" value="KAF3186372.1"/>
    <property type="molecule type" value="Genomic_DNA"/>
</dbReference>
<dbReference type="AlphaFoldDB" id="A0A7C8TYJ3"/>
<sequence length="254" mass="29382">MSSFKNTVARPPLVHTPQLHASVSYSLKLLSRVATIIKTSRIMGPYEIYRENARQTLKPLSRCQTCKPLSVIDKVFLSQIHRKSGSLTSSVEKSLVAALQTRFQRHQNELDSTSLLPGHFFDIEDPTIRFEFMAIVIRDFPELLNCAAHSGPDIRYFRQAGWRPSSFEEFVTEMFANAALCYIFRISEYGHDLFDMKDPEIKTEIFSTVKDSYEKQDSVFWFSGYPRLLGFIPKSLWRMEEISMPMTFEAKRNV</sequence>
<evidence type="ECO:0000313" key="1">
    <source>
        <dbReference type="EMBL" id="KAF3186372.1"/>
    </source>
</evidence>
<dbReference type="Proteomes" id="UP000479691">
    <property type="component" value="Unassembled WGS sequence"/>
</dbReference>
<organism evidence="1 2">
    <name type="scientific">Orbilia oligospora</name>
    <name type="common">Nematode-trapping fungus</name>
    <name type="synonym">Arthrobotrys oligospora</name>
    <dbReference type="NCBI Taxonomy" id="2813651"/>
    <lineage>
        <taxon>Eukaryota</taxon>
        <taxon>Fungi</taxon>
        <taxon>Dikarya</taxon>
        <taxon>Ascomycota</taxon>
        <taxon>Pezizomycotina</taxon>
        <taxon>Orbiliomycetes</taxon>
        <taxon>Orbiliales</taxon>
        <taxon>Orbiliaceae</taxon>
        <taxon>Orbilia</taxon>
    </lineage>
</organism>
<evidence type="ECO:0000313" key="2">
    <source>
        <dbReference type="Proteomes" id="UP000479691"/>
    </source>
</evidence>
<name>A0A7C8TYJ3_ORBOL</name>